<keyword evidence="6 13" id="KW-0547">Nucleotide-binding</keyword>
<reference evidence="16 17" key="1">
    <citation type="submission" date="2024-08" db="EMBL/GenBank/DDBJ databases">
        <authorList>
            <person name="Cucini C."/>
            <person name="Frati F."/>
        </authorList>
    </citation>
    <scope>NUCLEOTIDE SEQUENCE [LARGE SCALE GENOMIC DNA]</scope>
</reference>
<feature type="transmembrane region" description="Helical" evidence="13">
    <location>
        <begin position="416"/>
        <end position="436"/>
    </location>
</feature>
<feature type="transmembrane region" description="Helical" evidence="13">
    <location>
        <begin position="391"/>
        <end position="410"/>
    </location>
</feature>
<dbReference type="Pfam" id="PF00690">
    <property type="entry name" value="Cation_ATPase_N"/>
    <property type="match status" value="1"/>
</dbReference>
<evidence type="ECO:0000256" key="8">
    <source>
        <dbReference type="ARBA" id="ARBA00022842"/>
    </source>
</evidence>
<evidence type="ECO:0000313" key="16">
    <source>
        <dbReference type="EMBL" id="CAL8110547.1"/>
    </source>
</evidence>
<dbReference type="SFLD" id="SFLDG00002">
    <property type="entry name" value="C1.7:_P-type_atpase_like"/>
    <property type="match status" value="1"/>
</dbReference>
<dbReference type="PANTHER" id="PTHR45630:SF8">
    <property type="entry name" value="CATION-TRANSPORTING ATPASE"/>
    <property type="match status" value="1"/>
</dbReference>
<dbReference type="Proteomes" id="UP001642540">
    <property type="component" value="Unassembled WGS sequence"/>
</dbReference>
<accession>A0ABP1QTU1</accession>
<dbReference type="SUPFAM" id="SSF56784">
    <property type="entry name" value="HAD-like"/>
    <property type="match status" value="1"/>
</dbReference>
<dbReference type="Gene3D" id="3.40.1110.10">
    <property type="entry name" value="Calcium-transporting ATPase, cytoplasmic domain N"/>
    <property type="match status" value="1"/>
</dbReference>
<dbReference type="NCBIfam" id="TIGR01494">
    <property type="entry name" value="ATPase_P-type"/>
    <property type="match status" value="3"/>
</dbReference>
<dbReference type="Pfam" id="PF12409">
    <property type="entry name" value="P5-ATPase"/>
    <property type="match status" value="1"/>
</dbReference>
<dbReference type="Pfam" id="PF00122">
    <property type="entry name" value="E1-E2_ATPase"/>
    <property type="match status" value="1"/>
</dbReference>
<dbReference type="PRINTS" id="PR00119">
    <property type="entry name" value="CATATPASE"/>
</dbReference>
<name>A0ABP1QTU1_9HEXA</name>
<evidence type="ECO:0000256" key="12">
    <source>
        <dbReference type="ARBA" id="ARBA00049360"/>
    </source>
</evidence>
<evidence type="ECO:0000256" key="6">
    <source>
        <dbReference type="ARBA" id="ARBA00022741"/>
    </source>
</evidence>
<evidence type="ECO:0000256" key="5">
    <source>
        <dbReference type="ARBA" id="ARBA00022723"/>
    </source>
</evidence>
<evidence type="ECO:0000256" key="11">
    <source>
        <dbReference type="ARBA" id="ARBA00023136"/>
    </source>
</evidence>
<keyword evidence="9 13" id="KW-1278">Translocase</keyword>
<comment type="catalytic activity">
    <reaction evidence="12 13">
        <text>ATP + H2O = ADP + phosphate + H(+)</text>
        <dbReference type="Rhea" id="RHEA:13065"/>
        <dbReference type="ChEBI" id="CHEBI:15377"/>
        <dbReference type="ChEBI" id="CHEBI:15378"/>
        <dbReference type="ChEBI" id="CHEBI:30616"/>
        <dbReference type="ChEBI" id="CHEBI:43474"/>
        <dbReference type="ChEBI" id="CHEBI:456216"/>
    </reaction>
</comment>
<dbReference type="CDD" id="cd11410">
    <property type="entry name" value="bHLH_O_HES"/>
    <property type="match status" value="1"/>
</dbReference>
<dbReference type="Pfam" id="PF00010">
    <property type="entry name" value="HLH"/>
    <property type="match status" value="1"/>
</dbReference>
<dbReference type="PANTHER" id="PTHR45630">
    <property type="entry name" value="CATION-TRANSPORTING ATPASE-RELATED"/>
    <property type="match status" value="1"/>
</dbReference>
<evidence type="ECO:0000256" key="14">
    <source>
        <dbReference type="SAM" id="MobiDB-lite"/>
    </source>
</evidence>
<keyword evidence="7 13" id="KW-0067">ATP-binding</keyword>
<dbReference type="SUPFAM" id="SSF81660">
    <property type="entry name" value="Metal cation-transporting ATPase, ATP-binding domain N"/>
    <property type="match status" value="1"/>
</dbReference>
<keyword evidence="10 13" id="KW-1133">Transmembrane helix</keyword>
<evidence type="ECO:0000256" key="7">
    <source>
        <dbReference type="ARBA" id="ARBA00022840"/>
    </source>
</evidence>
<comment type="similarity">
    <text evidence="2 13">Belongs to the cation transport ATPase (P-type) (TC 3.A.3) family. Type V subfamily.</text>
</comment>
<feature type="domain" description="BHLH" evidence="15">
    <location>
        <begin position="1431"/>
        <end position="1488"/>
    </location>
</feature>
<evidence type="ECO:0000256" key="3">
    <source>
        <dbReference type="ARBA" id="ARBA00022553"/>
    </source>
</evidence>
<keyword evidence="17" id="KW-1185">Reference proteome</keyword>
<dbReference type="InterPro" id="IPR018303">
    <property type="entry name" value="ATPase_P-typ_P_site"/>
</dbReference>
<dbReference type="PROSITE" id="PS00154">
    <property type="entry name" value="ATPASE_E1_E2"/>
    <property type="match status" value="1"/>
</dbReference>
<gene>
    <name evidence="16" type="ORF">ODALV1_LOCUS14345</name>
</gene>
<dbReference type="InterPro" id="IPR036638">
    <property type="entry name" value="HLH_DNA-bd_sf"/>
</dbReference>
<evidence type="ECO:0000313" key="17">
    <source>
        <dbReference type="Proteomes" id="UP001642540"/>
    </source>
</evidence>
<feature type="transmembrane region" description="Helical" evidence="13">
    <location>
        <begin position="1165"/>
        <end position="1184"/>
    </location>
</feature>
<feature type="compositionally biased region" description="Polar residues" evidence="14">
    <location>
        <begin position="50"/>
        <end position="61"/>
    </location>
</feature>
<sequence>MARPTSGSPATSVWHKIRLWCESYPYVLRDSIGTNARFEDQQVELLKGKSGSNCHDNGTKGSSQDETSTDSSQFPEFLNYGEEDEMEIEGYKRSIGRTVVTWIFIVLTAGLLRLIFHWWPHLMLKATHNRCPLNEVEKVLVIEQYQQKYKRYYVKTVYTISSDLFSASLRSNENSNCNDNVIPGYKPSVQKSSMMPTSCSVDEESSTFSTSDRDSVDAQQSIENDGFRNSSRFNLNLQMLRNLFSFLFYFISNCFRHCFCLFLCNTKDSSRTKKLFAAAGLRTNQVNQHTDGIWDQKLEQELKNIASPKLAVPKTDGSIKETDSIRLFTCKKLRYVWDDQYCAFTKLQGFDTARTNLLHQSTGLSIFQQCQRRIIYGNNEIKVEIQSILRLLFLEVLNPFYVFQIFSITLWLTDNYIYFAVAIIIMSVLGITTTIIQTRKNEKKLQATVQSSDIIKVRREGGNFEDIPTEHLVPGDVIVIPPHGYTMHCDAVLLSGNCIVNESMLTGESVPVTKIPLPNRDDIMYNTKEHARHTLFCGTYIIQTRYYGHEPVLAVVLRSGFLTAKGNLVRSIMYPPPVDYRFERDSYKFVAVLACIAIIGFIYSVVLKFNRGVSYRDIIIDSLDLITIVVPPALPAAMTVGRLYAQRRLQQKGIYCISPRAINVAGSLDCVCFDKTGTLTEEGLDLWGAVPTTTGTGMGSNYETIYPSLATAPGFLAPVRHVNHLPNGPLLVGMAVCHSLTRIDGDLIGDPLDLKMFEWTGWELEEPGVADNEKYDMVTPTVVRPGTAEVNDNVPSTKSRNSIGENCDVGIVRQFPFSSSLQRMSVITRKIGGHEREFEVYCKGSPEMIVSLSIPESVPENFTSTLERYTQHGYRVIAMARRNVEINYAKRVVRDEVEKDLTFLGLIVLENRLKPETTEAIFVHKNAGIRTVMVTGDNMLTAISVARECQMIEPREKVIVVTTEADKAGVEARESERQMLFYSYASKSGAADSEGTQSPVSVGSGCGSMMEQTLINVEAPANRYVFAITGNAFTVAKTFYPEILPRLLVRGSVFARMNPDQKQQLVEHLQELGYFVAMCGDGANDCGALKAAHAGISLSEAESSVASPFTSREANITCVPNLIREGRAALVTSFGIFKYMAIYSLTQFISVIVLYTIGSNLADRQFLYIDLFLISIFAFTFGHTEPYPGPLVKQPPSANLVSAPPIISIMAHMLTILGMQLLSFAYVQQQSWFTPYIEVEDEPACYENYAVFSVSAFQYIMMAIVFSQGSPYRKGFWTNKYLMVSFIGLTSLTAYIVLYPDSWVIGQLELQLPPTMEFRLILVGFAACNFVIALLIEQGLVNFILSKRQTNKSPAAKHGYLRIDHELSSREDWPPVSSPNGSVSGTSTDFSKRKIILPNGNKARTLERPPLSTKANTNADGENVRCARRHSSSASKPLMEKRRRARINQSLAILKTLIVDSTRVEGQKHAKLEKADILELTVTYLQTLKKTDEQKFIEGFEDCSKETVRFLEKSKISPSIIDKLVTHLKSIREGPNGEVLMTGNGTSPSLLPSTTASSSTSSSSTLAGRLTIGADEALSNASPFPLTTVQSFGLSPASVKSEPVKSTSKRSKQQQQTQQLLYMDTSSNHSLSPSNCSSPSSTHNPNDSNNNNLSTSSESYPHLSYNTSNATSNPRFLSSAEALRLDYSLPNTKRRSRSNSSRSDSSSSTTKQHNIMYVVPATKSESQSQMMEQDLSNNTDCNSAAINLCVTPHSSRDSPACSSSAGSVIHLDSYTNAPHDNDYQMYSEYEPLDFSRPLNLCKNESYRFIPEEGVWRPW</sequence>
<dbReference type="InterPro" id="IPR047821">
    <property type="entry name" value="P5B-type_ATPase"/>
</dbReference>
<dbReference type="InterPro" id="IPR004014">
    <property type="entry name" value="ATPase_P-typ_cation-transptr_N"/>
</dbReference>
<feature type="compositionally biased region" description="Low complexity" evidence="14">
    <location>
        <begin position="62"/>
        <end position="73"/>
    </location>
</feature>
<feature type="transmembrane region" description="Helical" evidence="13">
    <location>
        <begin position="99"/>
        <end position="119"/>
    </location>
</feature>
<evidence type="ECO:0000256" key="9">
    <source>
        <dbReference type="ARBA" id="ARBA00022967"/>
    </source>
</evidence>
<feature type="region of interest" description="Disordered" evidence="14">
    <location>
        <begin position="193"/>
        <end position="217"/>
    </location>
</feature>
<feature type="compositionally biased region" description="Polar residues" evidence="14">
    <location>
        <begin position="193"/>
        <end position="210"/>
    </location>
</feature>
<feature type="transmembrane region" description="Helical" evidence="13">
    <location>
        <begin position="1320"/>
        <end position="1345"/>
    </location>
</feature>
<dbReference type="InterPro" id="IPR023214">
    <property type="entry name" value="HAD_sf"/>
</dbReference>
<evidence type="ECO:0000256" key="13">
    <source>
        <dbReference type="RuleBase" id="RU362082"/>
    </source>
</evidence>
<dbReference type="SUPFAM" id="SSF81653">
    <property type="entry name" value="Calcium ATPase, transduction domain A"/>
    <property type="match status" value="1"/>
</dbReference>
<feature type="region of interest" description="Disordered" evidence="14">
    <location>
        <begin position="1403"/>
        <end position="1440"/>
    </location>
</feature>
<feature type="transmembrane region" description="Helical" evidence="13">
    <location>
        <begin position="589"/>
        <end position="606"/>
    </location>
</feature>
<dbReference type="InterPro" id="IPR023298">
    <property type="entry name" value="ATPase_P-typ_TM_dom_sf"/>
</dbReference>
<dbReference type="CDD" id="cd07542">
    <property type="entry name" value="P-type_ATPase_cation"/>
    <property type="match status" value="1"/>
</dbReference>
<dbReference type="InterPro" id="IPR047819">
    <property type="entry name" value="P5A-ATPase_N"/>
</dbReference>
<dbReference type="Pfam" id="PF13246">
    <property type="entry name" value="Cation_ATPase"/>
    <property type="match status" value="1"/>
</dbReference>
<protein>
    <recommendedName>
        <fullName evidence="13">Cation-transporting ATPase</fullName>
        <ecNumber evidence="13">7.2.2.-</ecNumber>
    </recommendedName>
</protein>
<feature type="region of interest" description="Disordered" evidence="14">
    <location>
        <begin position="1595"/>
        <end position="1672"/>
    </location>
</feature>
<feature type="compositionally biased region" description="Low complexity" evidence="14">
    <location>
        <begin position="1698"/>
        <end position="1708"/>
    </location>
</feature>
<feature type="region of interest" description="Disordered" evidence="14">
    <location>
        <begin position="49"/>
        <end position="74"/>
    </location>
</feature>
<comment type="subcellular location">
    <subcellularLocation>
        <location evidence="1 13">Membrane</location>
        <topology evidence="1 13">Multi-pass membrane protein</topology>
    </subcellularLocation>
</comment>
<dbReference type="Gene3D" id="4.10.280.10">
    <property type="entry name" value="Helix-loop-helix DNA-binding domain"/>
    <property type="match status" value="1"/>
</dbReference>
<feature type="transmembrane region" description="Helical" evidence="13">
    <location>
        <begin position="243"/>
        <end position="264"/>
    </location>
</feature>
<dbReference type="Gene3D" id="2.70.150.10">
    <property type="entry name" value="Calcium-transporting ATPase, cytoplasmic transduction domain A"/>
    <property type="match status" value="1"/>
</dbReference>
<keyword evidence="11 13" id="KW-0472">Membrane</keyword>
<feature type="region of interest" description="Disordered" evidence="14">
    <location>
        <begin position="1535"/>
        <end position="1564"/>
    </location>
</feature>
<evidence type="ECO:0000259" key="15">
    <source>
        <dbReference type="PROSITE" id="PS50888"/>
    </source>
</evidence>
<dbReference type="NCBIfam" id="TIGR01657">
    <property type="entry name" value="P-ATPase-V"/>
    <property type="match status" value="1"/>
</dbReference>
<keyword evidence="5 13" id="KW-0479">Metal-binding</keyword>
<feature type="transmembrane region" description="Helical" evidence="13">
    <location>
        <begin position="1205"/>
        <end position="1229"/>
    </location>
</feature>
<proteinExistence type="inferred from homology"/>
<evidence type="ECO:0000256" key="10">
    <source>
        <dbReference type="ARBA" id="ARBA00022989"/>
    </source>
</evidence>
<feature type="compositionally biased region" description="Low complexity" evidence="14">
    <location>
        <begin position="1613"/>
        <end position="1659"/>
    </location>
</feature>
<dbReference type="InterPro" id="IPR023299">
    <property type="entry name" value="ATPase_P-typ_cyto_dom_N"/>
</dbReference>
<keyword evidence="4 13" id="KW-0812">Transmembrane</keyword>
<organism evidence="16 17">
    <name type="scientific">Orchesella dallaii</name>
    <dbReference type="NCBI Taxonomy" id="48710"/>
    <lineage>
        <taxon>Eukaryota</taxon>
        <taxon>Metazoa</taxon>
        <taxon>Ecdysozoa</taxon>
        <taxon>Arthropoda</taxon>
        <taxon>Hexapoda</taxon>
        <taxon>Collembola</taxon>
        <taxon>Entomobryomorpha</taxon>
        <taxon>Entomobryoidea</taxon>
        <taxon>Orchesellidae</taxon>
        <taxon>Orchesellinae</taxon>
        <taxon>Orchesella</taxon>
    </lineage>
</organism>
<dbReference type="SUPFAM" id="SSF47459">
    <property type="entry name" value="HLH, helix-loop-helix DNA-binding domain"/>
    <property type="match status" value="1"/>
</dbReference>
<dbReference type="InterPro" id="IPR044492">
    <property type="entry name" value="P_typ_ATPase_HD_dom"/>
</dbReference>
<evidence type="ECO:0000256" key="1">
    <source>
        <dbReference type="ARBA" id="ARBA00004141"/>
    </source>
</evidence>
<dbReference type="InterPro" id="IPR008250">
    <property type="entry name" value="ATPase_P-typ_transduc_dom_A_sf"/>
</dbReference>
<keyword evidence="8 13" id="KW-0460">Magnesium</keyword>
<dbReference type="SFLD" id="SFLDS00003">
    <property type="entry name" value="Haloacid_Dehalogenase"/>
    <property type="match status" value="1"/>
</dbReference>
<dbReference type="SFLD" id="SFLDF00027">
    <property type="entry name" value="p-type_atpase"/>
    <property type="match status" value="1"/>
</dbReference>
<dbReference type="InterPro" id="IPR036412">
    <property type="entry name" value="HAD-like_sf"/>
</dbReference>
<dbReference type="Gene3D" id="1.20.1110.10">
    <property type="entry name" value="Calcium-transporting ATPase, transmembrane domain"/>
    <property type="match status" value="1"/>
</dbReference>
<feature type="region of interest" description="Disordered" evidence="14">
    <location>
        <begin position="1687"/>
        <end position="1713"/>
    </location>
</feature>
<feature type="transmembrane region" description="Helical" evidence="13">
    <location>
        <begin position="1249"/>
        <end position="1269"/>
    </location>
</feature>
<feature type="compositionally biased region" description="Low complexity" evidence="14">
    <location>
        <begin position="1546"/>
        <end position="1564"/>
    </location>
</feature>
<dbReference type="SMART" id="SM00353">
    <property type="entry name" value="HLH"/>
    <property type="match status" value="1"/>
</dbReference>
<comment type="caution">
    <text evidence="16">The sequence shown here is derived from an EMBL/GenBank/DDBJ whole genome shotgun (WGS) entry which is preliminary data.</text>
</comment>
<feature type="transmembrane region" description="Helical" evidence="13">
    <location>
        <begin position="1281"/>
        <end position="1300"/>
    </location>
</feature>
<dbReference type="InterPro" id="IPR006544">
    <property type="entry name" value="P-type_TPase_V"/>
</dbReference>
<dbReference type="EMBL" id="CAXLJM020000045">
    <property type="protein sequence ID" value="CAL8110547.1"/>
    <property type="molecule type" value="Genomic_DNA"/>
</dbReference>
<keyword evidence="3" id="KW-0597">Phosphoprotein</keyword>
<dbReference type="Gene3D" id="3.40.50.1000">
    <property type="entry name" value="HAD superfamily/HAD-like"/>
    <property type="match status" value="1"/>
</dbReference>
<feature type="transmembrane region" description="Helical" evidence="13">
    <location>
        <begin position="1140"/>
        <end position="1159"/>
    </location>
</feature>
<dbReference type="SUPFAM" id="SSF81665">
    <property type="entry name" value="Calcium ATPase, transmembrane domain M"/>
    <property type="match status" value="1"/>
</dbReference>
<evidence type="ECO:0000256" key="4">
    <source>
        <dbReference type="ARBA" id="ARBA00022692"/>
    </source>
</evidence>
<dbReference type="InterPro" id="IPR059000">
    <property type="entry name" value="ATPase_P-type_domA"/>
</dbReference>
<evidence type="ECO:0000256" key="2">
    <source>
        <dbReference type="ARBA" id="ARBA00006000"/>
    </source>
</evidence>
<dbReference type="EC" id="7.2.2.-" evidence="13"/>
<dbReference type="InterPro" id="IPR011598">
    <property type="entry name" value="bHLH_dom"/>
</dbReference>
<dbReference type="PROSITE" id="PS50888">
    <property type="entry name" value="BHLH"/>
    <property type="match status" value="1"/>
</dbReference>
<dbReference type="InterPro" id="IPR001757">
    <property type="entry name" value="P_typ_ATPase"/>
</dbReference>